<name>A0A183T1H8_SCHSO</name>
<feature type="transmembrane region" description="Helical" evidence="1">
    <location>
        <begin position="48"/>
        <end position="70"/>
    </location>
</feature>
<accession>A0A183T1H8</accession>
<protein>
    <submittedName>
        <fullName evidence="4">Membrane magnesium transporter</fullName>
    </submittedName>
</protein>
<reference evidence="2 3" key="2">
    <citation type="submission" date="2018-11" db="EMBL/GenBank/DDBJ databases">
        <authorList>
            <consortium name="Pathogen Informatics"/>
        </authorList>
    </citation>
    <scope>NUCLEOTIDE SEQUENCE [LARGE SCALE GENOMIC DNA]</scope>
    <source>
        <strain evidence="2 3">NST_G2</strain>
    </source>
</reference>
<sequence>MLLGNTVQVIFCLTILQLQGIVAASITTVLWSRGSKYYPHLPHRLDELALTFLIIEILLATLAFCGCWSVRKKSPVMMTLASLEGFEITVSGLQTLFLSVFSLSLCLQVLNVVLLFTLACRYGNL</sequence>
<dbReference type="EMBL" id="UYSU01035800">
    <property type="protein sequence ID" value="VDL96711.1"/>
    <property type="molecule type" value="Genomic_DNA"/>
</dbReference>
<dbReference type="AlphaFoldDB" id="A0A183T1H8"/>
<keyword evidence="1" id="KW-0472">Membrane</keyword>
<organism evidence="4">
    <name type="scientific">Schistocephalus solidus</name>
    <name type="common">Tapeworm</name>
    <dbReference type="NCBI Taxonomy" id="70667"/>
    <lineage>
        <taxon>Eukaryota</taxon>
        <taxon>Metazoa</taxon>
        <taxon>Spiralia</taxon>
        <taxon>Lophotrochozoa</taxon>
        <taxon>Platyhelminthes</taxon>
        <taxon>Cestoda</taxon>
        <taxon>Eucestoda</taxon>
        <taxon>Diphyllobothriidea</taxon>
        <taxon>Diphyllobothriidae</taxon>
        <taxon>Schistocephalus</taxon>
    </lineage>
</organism>
<proteinExistence type="predicted"/>
<gene>
    <name evidence="2" type="ORF">SSLN_LOCUS10326</name>
</gene>
<keyword evidence="1" id="KW-1133">Transmembrane helix</keyword>
<evidence type="ECO:0000256" key="1">
    <source>
        <dbReference type="SAM" id="Phobius"/>
    </source>
</evidence>
<feature type="transmembrane region" description="Helical" evidence="1">
    <location>
        <begin position="96"/>
        <end position="119"/>
    </location>
</feature>
<keyword evidence="1" id="KW-0812">Transmembrane</keyword>
<evidence type="ECO:0000313" key="2">
    <source>
        <dbReference type="EMBL" id="VDL96711.1"/>
    </source>
</evidence>
<evidence type="ECO:0000313" key="4">
    <source>
        <dbReference type="WBParaSite" id="SSLN_0001072501-mRNA-1"/>
    </source>
</evidence>
<reference evidence="4" key="1">
    <citation type="submission" date="2016-06" db="UniProtKB">
        <authorList>
            <consortium name="WormBaseParasite"/>
        </authorList>
    </citation>
    <scope>IDENTIFICATION</scope>
</reference>
<keyword evidence="3" id="KW-1185">Reference proteome</keyword>
<evidence type="ECO:0000313" key="3">
    <source>
        <dbReference type="Proteomes" id="UP000275846"/>
    </source>
</evidence>
<dbReference type="WBParaSite" id="SSLN_0001072501-mRNA-1">
    <property type="protein sequence ID" value="SSLN_0001072501-mRNA-1"/>
    <property type="gene ID" value="SSLN_0001072501"/>
</dbReference>
<dbReference type="OrthoDB" id="10517809at2759"/>
<dbReference type="Proteomes" id="UP000275846">
    <property type="component" value="Unassembled WGS sequence"/>
</dbReference>